<sequence>MCSRIEDGEQIEVSSCEDLNTLTFANISNEEDDPDSVFILNRPFDCGNGVDSLLLYAANYVVDQDAQGVFENGVVFTDEVLSDINRMEITELTSEYLSVEYVQDGKRVQESYVQYP</sequence>
<dbReference type="Proteomes" id="UP001300692">
    <property type="component" value="Unassembled WGS sequence"/>
</dbReference>
<evidence type="ECO:0000313" key="2">
    <source>
        <dbReference type="Proteomes" id="UP001300692"/>
    </source>
</evidence>
<comment type="caution">
    <text evidence="1">The sequence shown here is derived from an EMBL/GenBank/DDBJ whole genome shotgun (WGS) entry which is preliminary data.</text>
</comment>
<organism evidence="1 2">
    <name type="scientific">Reichenbachiella ulvae</name>
    <dbReference type="NCBI Taxonomy" id="2980104"/>
    <lineage>
        <taxon>Bacteria</taxon>
        <taxon>Pseudomonadati</taxon>
        <taxon>Bacteroidota</taxon>
        <taxon>Cytophagia</taxon>
        <taxon>Cytophagales</taxon>
        <taxon>Reichenbachiellaceae</taxon>
        <taxon>Reichenbachiella</taxon>
    </lineage>
</organism>
<accession>A0ABT3CUE5</accession>
<proteinExistence type="predicted"/>
<keyword evidence="2" id="KW-1185">Reference proteome</keyword>
<evidence type="ECO:0000313" key="1">
    <source>
        <dbReference type="EMBL" id="MCV9387217.1"/>
    </source>
</evidence>
<dbReference type="RefSeq" id="WP_264138043.1">
    <property type="nucleotide sequence ID" value="NZ_JAOYOD010000001.1"/>
</dbReference>
<gene>
    <name evidence="1" type="ORF">N7U62_11115</name>
</gene>
<reference evidence="1 2" key="1">
    <citation type="submission" date="2022-10" db="EMBL/GenBank/DDBJ databases">
        <title>Comparative genomics and taxonomic characterization of three novel marine species of genus Reichenbachiella exhibiting antioxidant and polysaccharide degradation activities.</title>
        <authorList>
            <person name="Muhammad N."/>
            <person name="Lee Y.-J."/>
            <person name="Ko J."/>
            <person name="Kim S.-G."/>
        </authorList>
    </citation>
    <scope>NUCLEOTIDE SEQUENCE [LARGE SCALE GENOMIC DNA]</scope>
    <source>
        <strain evidence="1 2">ABR2-5</strain>
    </source>
</reference>
<dbReference type="EMBL" id="JAOYOD010000001">
    <property type="protein sequence ID" value="MCV9387217.1"/>
    <property type="molecule type" value="Genomic_DNA"/>
</dbReference>
<protein>
    <submittedName>
        <fullName evidence="1">Uncharacterized protein</fullName>
    </submittedName>
</protein>
<name>A0ABT3CUE5_9BACT</name>